<dbReference type="EMBL" id="CAEZXK010000007">
    <property type="protein sequence ID" value="CAB4682985.1"/>
    <property type="molecule type" value="Genomic_DNA"/>
</dbReference>
<gene>
    <name evidence="2" type="ORF">UFOPK2370_00438</name>
</gene>
<organism evidence="2">
    <name type="scientific">freshwater metagenome</name>
    <dbReference type="NCBI Taxonomy" id="449393"/>
    <lineage>
        <taxon>unclassified sequences</taxon>
        <taxon>metagenomes</taxon>
        <taxon>ecological metagenomes</taxon>
    </lineage>
</organism>
<evidence type="ECO:0000259" key="1">
    <source>
        <dbReference type="Pfam" id="PF25362"/>
    </source>
</evidence>
<accession>A0A6J6NE33</accession>
<protein>
    <submittedName>
        <fullName evidence="2">Unannotated protein</fullName>
    </submittedName>
</protein>
<feature type="domain" description="PH" evidence="1">
    <location>
        <begin position="41"/>
        <end position="156"/>
    </location>
</feature>
<evidence type="ECO:0000313" key="2">
    <source>
        <dbReference type="EMBL" id="CAB4682985.1"/>
    </source>
</evidence>
<name>A0A6J6NE33_9ZZZZ</name>
<dbReference type="AlphaFoldDB" id="A0A6J6NE33"/>
<reference evidence="2" key="1">
    <citation type="submission" date="2020-05" db="EMBL/GenBank/DDBJ databases">
        <authorList>
            <person name="Chiriac C."/>
            <person name="Salcher M."/>
            <person name="Ghai R."/>
            <person name="Kavagutti S V."/>
        </authorList>
    </citation>
    <scope>NUCLEOTIDE SEQUENCE</scope>
</reference>
<proteinExistence type="predicted"/>
<dbReference type="Pfam" id="PF25362">
    <property type="entry name" value="bPH_11"/>
    <property type="match status" value="1"/>
</dbReference>
<dbReference type="InterPro" id="IPR057446">
    <property type="entry name" value="PH_bac"/>
</dbReference>
<sequence>MSQRDIVAIFSALLFLALIALAVTAIKRRAQKQLAIGNLTPIDAISGAIVAEALGFYVSTVFAAKPLERLVSHGLLHRGKAELVVRADGIQVSRLGETSFGIATSAITNVSRASATIDRGVEQSGLLAISWTLGETEVTTNFRLDAADDTQAFFEKLSQFKGIGAGK</sequence>